<gene>
    <name evidence="1" type="ORF">P5673_033163</name>
</gene>
<protein>
    <submittedName>
        <fullName evidence="1">Uncharacterized protein</fullName>
    </submittedName>
</protein>
<keyword evidence="2" id="KW-1185">Reference proteome</keyword>
<reference evidence="1" key="1">
    <citation type="journal article" date="2023" name="G3 (Bethesda)">
        <title>Whole genome assembly and annotation of the endangered Caribbean coral Acropora cervicornis.</title>
        <authorList>
            <person name="Selwyn J.D."/>
            <person name="Vollmer S.V."/>
        </authorList>
    </citation>
    <scope>NUCLEOTIDE SEQUENCE</scope>
    <source>
        <strain evidence="1">K2</strain>
    </source>
</reference>
<reference evidence="1" key="2">
    <citation type="journal article" date="2023" name="Science">
        <title>Genomic signatures of disease resistance in endangered staghorn corals.</title>
        <authorList>
            <person name="Vollmer S.V."/>
            <person name="Selwyn J.D."/>
            <person name="Despard B.A."/>
            <person name="Roesel C.L."/>
        </authorList>
    </citation>
    <scope>NUCLEOTIDE SEQUENCE</scope>
    <source>
        <strain evidence="1">K2</strain>
    </source>
</reference>
<evidence type="ECO:0000313" key="1">
    <source>
        <dbReference type="EMBL" id="KAK2547070.1"/>
    </source>
</evidence>
<dbReference type="AlphaFoldDB" id="A0AAD9URG3"/>
<accession>A0AAD9URG3</accession>
<organism evidence="1 2">
    <name type="scientific">Acropora cervicornis</name>
    <name type="common">Staghorn coral</name>
    <dbReference type="NCBI Taxonomy" id="6130"/>
    <lineage>
        <taxon>Eukaryota</taxon>
        <taxon>Metazoa</taxon>
        <taxon>Cnidaria</taxon>
        <taxon>Anthozoa</taxon>
        <taxon>Hexacorallia</taxon>
        <taxon>Scleractinia</taxon>
        <taxon>Astrocoeniina</taxon>
        <taxon>Acroporidae</taxon>
        <taxon>Acropora</taxon>
    </lineage>
</organism>
<dbReference type="Gene3D" id="2.40.70.10">
    <property type="entry name" value="Acid Proteases"/>
    <property type="match status" value="1"/>
</dbReference>
<dbReference type="InterPro" id="IPR021109">
    <property type="entry name" value="Peptidase_aspartic_dom_sf"/>
</dbReference>
<name>A0AAD9URG3_ACRCE</name>
<dbReference type="EMBL" id="JARQWQ010000219">
    <property type="protein sequence ID" value="KAK2547070.1"/>
    <property type="molecule type" value="Genomic_DNA"/>
</dbReference>
<proteinExistence type="predicted"/>
<evidence type="ECO:0000313" key="2">
    <source>
        <dbReference type="Proteomes" id="UP001249851"/>
    </source>
</evidence>
<dbReference type="Proteomes" id="UP001249851">
    <property type="component" value="Unassembled WGS sequence"/>
</dbReference>
<sequence length="172" mass="18955">MAASVSTANSRSGEGVVICVSKAIDESDKSLLYVSKLEDEQIGEGYKPKVISVEEEMVEIMNADGNYVNCPGEVTFDTGNCGGTAISRELVKELNLEDTIDHENKVRFWGVARDDDDKQISNLCSTIEINIKIRKKEFPVRALYGVPAEGTDLLIGMDIIKKLFDEDFTLGK</sequence>
<comment type="caution">
    <text evidence="1">The sequence shown here is derived from an EMBL/GenBank/DDBJ whole genome shotgun (WGS) entry which is preliminary data.</text>
</comment>